<gene>
    <name evidence="1" type="ORF">ALC57_05509</name>
</gene>
<proteinExistence type="predicted"/>
<sequence length="165" mass="18709">MVDGPDSMAHVHPGRSVETISEIVTQRDEDTPQQIISPTTTISTIAVQSGETRVVIALLQSGEWLKLKILELQPELTKLGASVKEAMELSNAHDQVLLRLQNKQSPVEELLRQADQLITTQRPRAEVYTAMAETLGQAWRDINQLLERRKKILDRNVLFQWYSKV</sequence>
<dbReference type="SUPFAM" id="SSF46966">
    <property type="entry name" value="Spectrin repeat"/>
    <property type="match status" value="1"/>
</dbReference>
<reference evidence="1 2" key="1">
    <citation type="submission" date="2015-09" db="EMBL/GenBank/DDBJ databases">
        <title>Trachymyrmex cornetzi WGS genome.</title>
        <authorList>
            <person name="Nygaard S."/>
            <person name="Hu H."/>
            <person name="Boomsma J."/>
            <person name="Zhang G."/>
        </authorList>
    </citation>
    <scope>NUCLEOTIDE SEQUENCE [LARGE SCALE GENOMIC DNA]</scope>
    <source>
        <strain evidence="1">Tcor2-1</strain>
        <tissue evidence="1">Whole body</tissue>
    </source>
</reference>
<dbReference type="Proteomes" id="UP000078492">
    <property type="component" value="Unassembled WGS sequence"/>
</dbReference>
<evidence type="ECO:0000313" key="2">
    <source>
        <dbReference type="Proteomes" id="UP000078492"/>
    </source>
</evidence>
<keyword evidence="2" id="KW-1185">Reference proteome</keyword>
<evidence type="ECO:0000313" key="1">
    <source>
        <dbReference type="EMBL" id="KYN22091.1"/>
    </source>
</evidence>
<organism evidence="1 2">
    <name type="scientific">Trachymyrmex cornetzi</name>
    <dbReference type="NCBI Taxonomy" id="471704"/>
    <lineage>
        <taxon>Eukaryota</taxon>
        <taxon>Metazoa</taxon>
        <taxon>Ecdysozoa</taxon>
        <taxon>Arthropoda</taxon>
        <taxon>Hexapoda</taxon>
        <taxon>Insecta</taxon>
        <taxon>Pterygota</taxon>
        <taxon>Neoptera</taxon>
        <taxon>Endopterygota</taxon>
        <taxon>Hymenoptera</taxon>
        <taxon>Apocrita</taxon>
        <taxon>Aculeata</taxon>
        <taxon>Formicoidea</taxon>
        <taxon>Formicidae</taxon>
        <taxon>Myrmicinae</taxon>
        <taxon>Trachymyrmex</taxon>
    </lineage>
</organism>
<accession>A0A151JAN5</accession>
<dbReference type="Gene3D" id="1.20.58.60">
    <property type="match status" value="1"/>
</dbReference>
<dbReference type="EMBL" id="KQ979254">
    <property type="protein sequence ID" value="KYN22091.1"/>
    <property type="molecule type" value="Genomic_DNA"/>
</dbReference>
<dbReference type="AlphaFoldDB" id="A0A151JAN5"/>
<protein>
    <submittedName>
        <fullName evidence="1">Uncharacterized protein</fullName>
    </submittedName>
</protein>
<dbReference type="STRING" id="471704.A0A151JAN5"/>
<name>A0A151JAN5_9HYME</name>